<evidence type="ECO:0000259" key="6">
    <source>
        <dbReference type="PROSITE" id="PS50262"/>
    </source>
</evidence>
<accession>A0A814LTN3</accession>
<dbReference type="AlphaFoldDB" id="A0A814LTN3"/>
<feature type="transmembrane region" description="Helical" evidence="5">
    <location>
        <begin position="45"/>
        <end position="68"/>
    </location>
</feature>
<dbReference type="PANTHER" id="PTHR46641">
    <property type="entry name" value="FMRFAMIDE RECEPTOR-RELATED"/>
    <property type="match status" value="1"/>
</dbReference>
<comment type="subcellular location">
    <subcellularLocation>
        <location evidence="1">Membrane</location>
    </subcellularLocation>
</comment>
<evidence type="ECO:0000256" key="3">
    <source>
        <dbReference type="ARBA" id="ARBA00022989"/>
    </source>
</evidence>
<evidence type="ECO:0000313" key="9">
    <source>
        <dbReference type="Proteomes" id="UP000663870"/>
    </source>
</evidence>
<dbReference type="InterPro" id="IPR052954">
    <property type="entry name" value="GPCR-Ligand_Int"/>
</dbReference>
<reference evidence="8" key="1">
    <citation type="submission" date="2021-02" db="EMBL/GenBank/DDBJ databases">
        <authorList>
            <person name="Nowell W R."/>
        </authorList>
    </citation>
    <scope>NUCLEOTIDE SEQUENCE</scope>
</reference>
<dbReference type="InterPro" id="IPR017452">
    <property type="entry name" value="GPCR_Rhodpsn_7TM"/>
</dbReference>
<feature type="transmembrane region" description="Helical" evidence="5">
    <location>
        <begin position="376"/>
        <end position="395"/>
    </location>
</feature>
<dbReference type="InterPro" id="IPR000276">
    <property type="entry name" value="GPCR_Rhodpsn"/>
</dbReference>
<name>A0A814LTN3_9BILA</name>
<dbReference type="SUPFAM" id="SSF81321">
    <property type="entry name" value="Family A G protein-coupled receptor-like"/>
    <property type="match status" value="1"/>
</dbReference>
<evidence type="ECO:0000313" key="8">
    <source>
        <dbReference type="EMBL" id="CAF1070160.1"/>
    </source>
</evidence>
<evidence type="ECO:0000256" key="5">
    <source>
        <dbReference type="SAM" id="Phobius"/>
    </source>
</evidence>
<evidence type="ECO:0000256" key="4">
    <source>
        <dbReference type="ARBA" id="ARBA00023136"/>
    </source>
</evidence>
<keyword evidence="2 5" id="KW-0812">Transmembrane</keyword>
<dbReference type="Pfam" id="PF00001">
    <property type="entry name" value="7tm_1"/>
    <property type="match status" value="1"/>
</dbReference>
<dbReference type="PRINTS" id="PR00237">
    <property type="entry name" value="GPCRRHODOPSN"/>
</dbReference>
<feature type="transmembrane region" description="Helical" evidence="5">
    <location>
        <begin position="203"/>
        <end position="228"/>
    </location>
</feature>
<keyword evidence="9" id="KW-1185">Reference proteome</keyword>
<dbReference type="Proteomes" id="UP000663870">
    <property type="component" value="Unassembled WGS sequence"/>
</dbReference>
<comment type="caution">
    <text evidence="8">The sequence shown here is derived from an EMBL/GenBank/DDBJ whole genome shotgun (WGS) entry which is preliminary data.</text>
</comment>
<dbReference type="GO" id="GO:0016020">
    <property type="term" value="C:membrane"/>
    <property type="evidence" value="ECO:0007669"/>
    <property type="project" value="UniProtKB-SubCell"/>
</dbReference>
<organism evidence="8 9">
    <name type="scientific">Rotaria sordida</name>
    <dbReference type="NCBI Taxonomy" id="392033"/>
    <lineage>
        <taxon>Eukaryota</taxon>
        <taxon>Metazoa</taxon>
        <taxon>Spiralia</taxon>
        <taxon>Gnathifera</taxon>
        <taxon>Rotifera</taxon>
        <taxon>Eurotatoria</taxon>
        <taxon>Bdelloidea</taxon>
        <taxon>Philodinida</taxon>
        <taxon>Philodinidae</taxon>
        <taxon>Rotaria</taxon>
    </lineage>
</organism>
<feature type="transmembrane region" description="Helical" evidence="5">
    <location>
        <begin position="121"/>
        <end position="141"/>
    </location>
</feature>
<keyword evidence="4 5" id="KW-0472">Membrane</keyword>
<feature type="transmembrane region" description="Helical" evidence="5">
    <location>
        <begin position="162"/>
        <end position="183"/>
    </location>
</feature>
<dbReference type="Proteomes" id="UP000663854">
    <property type="component" value="Unassembled WGS sequence"/>
</dbReference>
<dbReference type="EMBL" id="CAJNOH010000297">
    <property type="protein sequence ID" value="CAF0989500.1"/>
    <property type="molecule type" value="Genomic_DNA"/>
</dbReference>
<sequence length="440" mass="51084">MSNVNKNNIILIINMNSTNHYTNRSLLDNDSSFNNYENLLLVERLTIYITFILSIIGIIGNIGTIIVLNQHAMRQWRSSTLLTALAITDFLYLSIIFLSIIDILTHQAIGLHRSLLLCQVTVYITHVCSFLSATFTLSFTLQRFVAVIFPLHAYTIISYRSSIINILLLIFISCTFYLFSFFLTNISNGQCREDEHYPALFPLLIIDICFTFVIPFICILLFNCAIVYKLHSRKKFTNNFEPTIGEGSRRHATDGPNERQRLYIFDTPTTHNDYIQLKKGRKIITKPCLEPKNLDHEYVTRQNNSHSGIPRFSYESVLPMGNGIKQQQTISQRTTKMLVICSTTFLIFNSPYCAVLCYSIISKHVLTRTLDILRHFYFMSFCLNFFLYSLCGNRFRHELILLLKKSHQKCFTYIFRQNCLNLYKFPRETSISRSTARTIV</sequence>
<feature type="domain" description="G-protein coupled receptors family 1 profile" evidence="6">
    <location>
        <begin position="60"/>
        <end position="388"/>
    </location>
</feature>
<feature type="transmembrane region" description="Helical" evidence="5">
    <location>
        <begin position="337"/>
        <end position="361"/>
    </location>
</feature>
<gene>
    <name evidence="8" type="ORF">JXQ802_LOCUS17643</name>
    <name evidence="7" type="ORF">PYM288_LOCUS14038</name>
</gene>
<protein>
    <recommendedName>
        <fullName evidence="6">G-protein coupled receptors family 1 profile domain-containing protein</fullName>
    </recommendedName>
</protein>
<proteinExistence type="predicted"/>
<evidence type="ECO:0000256" key="2">
    <source>
        <dbReference type="ARBA" id="ARBA00022692"/>
    </source>
</evidence>
<feature type="transmembrane region" description="Helical" evidence="5">
    <location>
        <begin position="80"/>
        <end position="101"/>
    </location>
</feature>
<evidence type="ECO:0000256" key="1">
    <source>
        <dbReference type="ARBA" id="ARBA00004370"/>
    </source>
</evidence>
<dbReference type="PROSITE" id="PS50262">
    <property type="entry name" value="G_PROTEIN_RECEP_F1_2"/>
    <property type="match status" value="1"/>
</dbReference>
<evidence type="ECO:0000313" key="7">
    <source>
        <dbReference type="EMBL" id="CAF0989500.1"/>
    </source>
</evidence>
<keyword evidence="3 5" id="KW-1133">Transmembrane helix</keyword>
<dbReference type="GO" id="GO:0004930">
    <property type="term" value="F:G protein-coupled receptor activity"/>
    <property type="evidence" value="ECO:0007669"/>
    <property type="project" value="InterPro"/>
</dbReference>
<dbReference type="EMBL" id="CAJNOL010000450">
    <property type="protein sequence ID" value="CAF1070160.1"/>
    <property type="molecule type" value="Genomic_DNA"/>
</dbReference>
<dbReference type="Gene3D" id="1.20.1070.10">
    <property type="entry name" value="Rhodopsin 7-helix transmembrane proteins"/>
    <property type="match status" value="1"/>
</dbReference>